<dbReference type="GO" id="GO:0030149">
    <property type="term" value="P:sphingolipid catabolic process"/>
    <property type="evidence" value="ECO:0007669"/>
    <property type="project" value="TreeGrafter"/>
</dbReference>
<reference evidence="2" key="1">
    <citation type="journal article" date="2016" name="Nat. Commun.">
        <title>The Gonium pectorale genome demonstrates co-option of cell cycle regulation during the evolution of multicellularity.</title>
        <authorList>
            <person name="Hanschen E.R."/>
            <person name="Marriage T.N."/>
            <person name="Ferris P.J."/>
            <person name="Hamaji T."/>
            <person name="Toyoda A."/>
            <person name="Fujiyama A."/>
            <person name="Neme R."/>
            <person name="Noguchi H."/>
            <person name="Minakuchi Y."/>
            <person name="Suzuki M."/>
            <person name="Kawai-Toyooka H."/>
            <person name="Smith D.R."/>
            <person name="Sparks H."/>
            <person name="Anderson J."/>
            <person name="Bakaric R."/>
            <person name="Luria V."/>
            <person name="Karger A."/>
            <person name="Kirschner M.W."/>
            <person name="Durand P.M."/>
            <person name="Michod R.E."/>
            <person name="Nozaki H."/>
            <person name="Olson B.J."/>
        </authorList>
    </citation>
    <scope>NUCLEOTIDE SEQUENCE [LARGE SCALE GENOMIC DNA]</scope>
    <source>
        <strain evidence="2">NIES-2863</strain>
    </source>
</reference>
<protein>
    <submittedName>
        <fullName evidence="1">Uncharacterized protein</fullName>
    </submittedName>
</protein>
<evidence type="ECO:0000313" key="2">
    <source>
        <dbReference type="Proteomes" id="UP000075714"/>
    </source>
</evidence>
<dbReference type="Gene3D" id="1.25.40.20">
    <property type="entry name" value="Ankyrin repeat-containing domain"/>
    <property type="match status" value="1"/>
</dbReference>
<organism evidence="1 2">
    <name type="scientific">Gonium pectorale</name>
    <name type="common">Green alga</name>
    <dbReference type="NCBI Taxonomy" id="33097"/>
    <lineage>
        <taxon>Eukaryota</taxon>
        <taxon>Viridiplantae</taxon>
        <taxon>Chlorophyta</taxon>
        <taxon>core chlorophytes</taxon>
        <taxon>Chlorophyceae</taxon>
        <taxon>CS clade</taxon>
        <taxon>Chlamydomonadales</taxon>
        <taxon>Volvocaceae</taxon>
        <taxon>Gonium</taxon>
    </lineage>
</organism>
<dbReference type="AlphaFoldDB" id="A0A150GII8"/>
<comment type="caution">
    <text evidence="1">The sequence shown here is derived from an EMBL/GenBank/DDBJ whole genome shotgun (WGS) entry which is preliminary data.</text>
</comment>
<dbReference type="GO" id="GO:0004620">
    <property type="term" value="F:phospholipase activity"/>
    <property type="evidence" value="ECO:0007669"/>
    <property type="project" value="TreeGrafter"/>
</dbReference>
<dbReference type="EMBL" id="LSYV01000021">
    <property type="protein sequence ID" value="KXZ49623.1"/>
    <property type="molecule type" value="Genomic_DNA"/>
</dbReference>
<accession>A0A150GII8</accession>
<proteinExistence type="predicted"/>
<sequence length="506" mass="54339">MADVPSDVTGRVFPQLPVELTELIVRSLHPNEAATSFRLVNKAAATQFRGPDHTTVRLSQPVPPHAFAAHWLAPGATRGLNLYHRKLLLRLTAASGIVANLEVAVQAVGFDLARDICGLAKSAASAGSLESCRWLKERWCQNSEQLHWYGITSSILNASARAGHRHVCEWLLGAEVLPEQWAASLTREAALAAARGGLSDLADWLLERLKRGVGVAESERSEAEVVEWRSIHVSFLAPTAEGCDLAALQRLFRRCGLGQLPGAVWTKTEILDAAAGSRTPDWAAKVEWLEAQGCLPSSIAVGATAGLPDDGEALARLTWLQGRGYPLAQRSMLTAAGAGNVATLQHVVHNLAAQLGVAAFQECLQCAAEAAARGGHLAALQVLWSARGEAKWRQASLAAAGRGHLHVLAWLIETVRARAVRLDGKLFRWAASSGSVELMAWLRERGCVWGDKALVAAAESGCEEAVEWLVERGCPLSGAYQAYEAASRNGDQAMLRCLRRLDLASE</sequence>
<dbReference type="GO" id="GO:0016020">
    <property type="term" value="C:membrane"/>
    <property type="evidence" value="ECO:0007669"/>
    <property type="project" value="TreeGrafter"/>
</dbReference>
<dbReference type="GO" id="GO:0046513">
    <property type="term" value="P:ceramide biosynthetic process"/>
    <property type="evidence" value="ECO:0007669"/>
    <property type="project" value="TreeGrafter"/>
</dbReference>
<gene>
    <name evidence="1" type="ORF">GPECTOR_20g480</name>
</gene>
<evidence type="ECO:0000313" key="1">
    <source>
        <dbReference type="EMBL" id="KXZ49623.1"/>
    </source>
</evidence>
<dbReference type="SUPFAM" id="SSF140860">
    <property type="entry name" value="Pseudo ankyrin repeat-like"/>
    <property type="match status" value="1"/>
</dbReference>
<name>A0A150GII8_GONPE</name>
<dbReference type="PANTHER" id="PTHR12393:SF6">
    <property type="entry name" value="SPHINGOMYELIN PHOSPHODIESTERASE 2"/>
    <property type="match status" value="1"/>
</dbReference>
<dbReference type="GO" id="GO:0071944">
    <property type="term" value="C:cell periphery"/>
    <property type="evidence" value="ECO:0007669"/>
    <property type="project" value="TreeGrafter"/>
</dbReference>
<dbReference type="GO" id="GO:0005783">
    <property type="term" value="C:endoplasmic reticulum"/>
    <property type="evidence" value="ECO:0007669"/>
    <property type="project" value="TreeGrafter"/>
</dbReference>
<keyword evidence="2" id="KW-1185">Reference proteome</keyword>
<dbReference type="Proteomes" id="UP000075714">
    <property type="component" value="Unassembled WGS sequence"/>
</dbReference>
<dbReference type="PANTHER" id="PTHR12393">
    <property type="entry name" value="SPHINGOMYELIN PHOSPHODIESTERASE RELATED"/>
    <property type="match status" value="1"/>
</dbReference>
<dbReference type="InterPro" id="IPR036770">
    <property type="entry name" value="Ankyrin_rpt-contain_sf"/>
</dbReference>